<dbReference type="EMBL" id="BIMW01000200">
    <property type="protein sequence ID" value="GCE96577.1"/>
    <property type="molecule type" value="Genomic_DNA"/>
</dbReference>
<proteinExistence type="predicted"/>
<organism evidence="1 2">
    <name type="scientific">Limnospira platensis NIES-46</name>
    <dbReference type="NCBI Taxonomy" id="1236695"/>
    <lineage>
        <taxon>Bacteria</taxon>
        <taxon>Bacillati</taxon>
        <taxon>Cyanobacteriota</taxon>
        <taxon>Cyanophyceae</taxon>
        <taxon>Oscillatoriophycideae</taxon>
        <taxon>Oscillatoriales</taxon>
        <taxon>Sirenicapillariaceae</taxon>
        <taxon>Limnospira</taxon>
    </lineage>
</organism>
<dbReference type="RefSeq" id="WP_014274475.1">
    <property type="nucleotide sequence ID" value="NZ_BIMW01000200.1"/>
</dbReference>
<dbReference type="Gene3D" id="3.40.50.2000">
    <property type="entry name" value="Glycogen Phosphorylase B"/>
    <property type="match status" value="1"/>
</dbReference>
<dbReference type="Proteomes" id="UP000326169">
    <property type="component" value="Unassembled WGS sequence"/>
</dbReference>
<accession>A0A5M3TDB5</accession>
<evidence type="ECO:0000313" key="1">
    <source>
        <dbReference type="EMBL" id="GCE96577.1"/>
    </source>
</evidence>
<sequence>MDNKLIKQARSEFWKRNYSLAADLYKNCLDVYPQMWWLELEKIRCHRQEGFPDKLLISDSTNTQLIFTPDYQANNYQKIMYSDCEKNNIFFKGLNYHDVLLLFDDFFHNPGRIIFHQHWLGEIYKGKNNDELSIATTHHYFNCLQCLRAFGGKVIWTVHNLFDHDLSASEVELNKICLSRMCSASDIILIHFPDLLYDLESITGKKLSNKVKILKHPIYDSMEKVGAVMPHEIQNLPLLDNFIFLCFGMLRPYKGAMELIQCFLQQIESSKMQNSLLILAGKIYDQELNDFLKKNNEKIKARIAIINRRLSDQELAYLCCCASVAVLPYRNITTSGSYYQATTFALPSIVPEVGMFKTEVVDGHTGIKYSKQEELGTALLRAYKMGSKNLKIMGKQALDSCSGQEEENFSKEFYNLINSLLLENHNGSN</sequence>
<comment type="caution">
    <text evidence="1">The sequence shown here is derived from an EMBL/GenBank/DDBJ whole genome shotgun (WGS) entry which is preliminary data.</text>
</comment>
<keyword evidence="1" id="KW-0808">Transferase</keyword>
<dbReference type="GeneID" id="301685364"/>
<dbReference type="SUPFAM" id="SSF53756">
    <property type="entry name" value="UDP-Glycosyltransferase/glycogen phosphorylase"/>
    <property type="match status" value="1"/>
</dbReference>
<gene>
    <name evidence="1" type="ORF">NIES46_46490</name>
</gene>
<reference evidence="1 2" key="1">
    <citation type="journal article" date="2019" name="J Genomics">
        <title>The Draft Genome of a Hydrogen-producing Cyanobacterium, Arthrospira platensis NIES-46.</title>
        <authorList>
            <person name="Suzuki S."/>
            <person name="Yamaguchi H."/>
            <person name="Kawachi M."/>
        </authorList>
    </citation>
    <scope>NUCLEOTIDE SEQUENCE [LARGE SCALE GENOMIC DNA]</scope>
    <source>
        <strain evidence="1 2">NIES-46</strain>
    </source>
</reference>
<dbReference type="GO" id="GO:0016740">
    <property type="term" value="F:transferase activity"/>
    <property type="evidence" value="ECO:0007669"/>
    <property type="project" value="UniProtKB-KW"/>
</dbReference>
<dbReference type="Pfam" id="PF13692">
    <property type="entry name" value="Glyco_trans_1_4"/>
    <property type="match status" value="1"/>
</dbReference>
<protein>
    <submittedName>
        <fullName evidence="1">Glycosyl transferase</fullName>
    </submittedName>
</protein>
<evidence type="ECO:0000313" key="2">
    <source>
        <dbReference type="Proteomes" id="UP000326169"/>
    </source>
</evidence>
<name>A0A5M3TDB5_LIMPL</name>
<keyword evidence="2" id="KW-1185">Reference proteome</keyword>